<evidence type="ECO:0000256" key="3">
    <source>
        <dbReference type="ARBA" id="ARBA00022840"/>
    </source>
</evidence>
<evidence type="ECO:0000256" key="4">
    <source>
        <dbReference type="ARBA" id="ARBA00023012"/>
    </source>
</evidence>
<keyword evidence="4" id="KW-0902">Two-component regulatory system</keyword>
<dbReference type="Proteomes" id="UP000252357">
    <property type="component" value="Unassembled WGS sequence"/>
</dbReference>
<feature type="domain" description="Response regulatory" evidence="9">
    <location>
        <begin position="7"/>
        <end position="121"/>
    </location>
</feature>
<dbReference type="Gene3D" id="3.40.50.300">
    <property type="entry name" value="P-loop containing nucleotide triphosphate hydrolases"/>
    <property type="match status" value="1"/>
</dbReference>
<dbReference type="FunFam" id="3.40.50.300:FF:000006">
    <property type="entry name" value="DNA-binding transcriptional regulator NtrC"/>
    <property type="match status" value="1"/>
</dbReference>
<sequence>MTPNTIPILYVEDDDAIRLSLTQTFSLAALPVTACRSAEEALRHCQQGWPGIVISDVQLPNMSGLSLLEKLRQLAPECPVILVTGHGDIDMAVQAMRAGAYDFIEKPFEPERLLEVARRAQEKRQLQHTINHLQEQLQAHSQPDLDHLLLGQSAAIVRLRQQIRQLANTPTDVMIVGETGTGKELVARCLHDYGARKQQHFVALNCGGIPDSLLESELFGHEAGAFTTANKRRIGQIEYAHRGTLFLDEIESMPLGVQIKFLRVLQERRIQRLGANQEIAVDIRVIAASKVDLLKLSQQQQFRNDLYYRLHVAVLSLPALRERRTDIPVLFEAFVLQAAARLNRPPPTITNLHLHELLAHDWPGNVRELKNVAERFVLGMHHSSGSLLKEEEMPPLTLVQQVEQVEKTLIEQMLKQHHGRTQKVYEALGIGKKTLYDKIHKYGITLAHYRDPEE</sequence>
<dbReference type="Gene3D" id="1.10.10.60">
    <property type="entry name" value="Homeodomain-like"/>
    <property type="match status" value="1"/>
</dbReference>
<dbReference type="SUPFAM" id="SSF52172">
    <property type="entry name" value="CheY-like"/>
    <property type="match status" value="1"/>
</dbReference>
<keyword evidence="6" id="KW-0804">Transcription</keyword>
<dbReference type="PROSITE" id="PS50045">
    <property type="entry name" value="SIGMA54_INTERACT_4"/>
    <property type="match status" value="1"/>
</dbReference>
<organism evidence="10 11">
    <name type="scientific">Parvibium lacunae</name>
    <dbReference type="NCBI Taxonomy" id="1888893"/>
    <lineage>
        <taxon>Bacteria</taxon>
        <taxon>Pseudomonadati</taxon>
        <taxon>Pseudomonadota</taxon>
        <taxon>Betaproteobacteria</taxon>
        <taxon>Burkholderiales</taxon>
        <taxon>Alcaligenaceae</taxon>
        <taxon>Parvibium</taxon>
    </lineage>
</organism>
<dbReference type="Gene3D" id="3.40.50.2300">
    <property type="match status" value="1"/>
</dbReference>
<dbReference type="RefSeq" id="WP_114402957.1">
    <property type="nucleotide sequence ID" value="NZ_QPGB01000003.1"/>
</dbReference>
<evidence type="ECO:0000256" key="1">
    <source>
        <dbReference type="ARBA" id="ARBA00022553"/>
    </source>
</evidence>
<evidence type="ECO:0000256" key="2">
    <source>
        <dbReference type="ARBA" id="ARBA00022741"/>
    </source>
</evidence>
<dbReference type="Pfam" id="PF00072">
    <property type="entry name" value="Response_reg"/>
    <property type="match status" value="1"/>
</dbReference>
<name>A0A368L1M9_9BURK</name>
<dbReference type="InterPro" id="IPR058031">
    <property type="entry name" value="AAA_lid_NorR"/>
</dbReference>
<feature type="modified residue" description="4-aspartylphosphate" evidence="7">
    <location>
        <position position="56"/>
    </location>
</feature>
<accession>A0A368L1M9</accession>
<evidence type="ECO:0000256" key="7">
    <source>
        <dbReference type="PROSITE-ProRule" id="PRU00169"/>
    </source>
</evidence>
<dbReference type="Pfam" id="PF25601">
    <property type="entry name" value="AAA_lid_14"/>
    <property type="match status" value="1"/>
</dbReference>
<dbReference type="OrthoDB" id="9761705at2"/>
<dbReference type="InterPro" id="IPR025662">
    <property type="entry name" value="Sigma_54_int_dom_ATP-bd_1"/>
</dbReference>
<dbReference type="InterPro" id="IPR009057">
    <property type="entry name" value="Homeodomain-like_sf"/>
</dbReference>
<evidence type="ECO:0000259" key="9">
    <source>
        <dbReference type="PROSITE" id="PS50110"/>
    </source>
</evidence>
<dbReference type="Pfam" id="PF00158">
    <property type="entry name" value="Sigma54_activat"/>
    <property type="match status" value="1"/>
</dbReference>
<reference evidence="10 11" key="1">
    <citation type="journal article" date="2018" name="Int. J. Syst. Evol. Microbiol.">
        <title>Parvibium lacunae gen. nov., sp. nov., a new member of the family Alcaligenaceae isolated from a freshwater pond.</title>
        <authorList>
            <person name="Chen W.M."/>
            <person name="Xie P.B."/>
            <person name="Hsu M.Y."/>
            <person name="Sheu S.Y."/>
        </authorList>
    </citation>
    <scope>NUCLEOTIDE SEQUENCE [LARGE SCALE GENOMIC DNA]</scope>
    <source>
        <strain evidence="10 11">KMB9</strain>
    </source>
</reference>
<dbReference type="PANTHER" id="PTHR32071:SF57">
    <property type="entry name" value="C4-DICARBOXYLATE TRANSPORT TRANSCRIPTIONAL REGULATORY PROTEIN DCTD"/>
    <property type="match status" value="1"/>
</dbReference>
<dbReference type="SUPFAM" id="SSF52540">
    <property type="entry name" value="P-loop containing nucleoside triphosphate hydrolases"/>
    <property type="match status" value="1"/>
</dbReference>
<proteinExistence type="predicted"/>
<evidence type="ECO:0000313" key="11">
    <source>
        <dbReference type="Proteomes" id="UP000252357"/>
    </source>
</evidence>
<keyword evidence="2" id="KW-0547">Nucleotide-binding</keyword>
<dbReference type="Gene3D" id="1.10.8.60">
    <property type="match status" value="1"/>
</dbReference>
<dbReference type="SMART" id="SM00448">
    <property type="entry name" value="REC"/>
    <property type="match status" value="1"/>
</dbReference>
<dbReference type="SUPFAM" id="SSF46689">
    <property type="entry name" value="Homeodomain-like"/>
    <property type="match status" value="1"/>
</dbReference>
<feature type="domain" description="Sigma-54 factor interaction" evidence="8">
    <location>
        <begin position="149"/>
        <end position="378"/>
    </location>
</feature>
<dbReference type="InterPro" id="IPR011006">
    <property type="entry name" value="CheY-like_superfamily"/>
</dbReference>
<dbReference type="GO" id="GO:0000160">
    <property type="term" value="P:phosphorelay signal transduction system"/>
    <property type="evidence" value="ECO:0007669"/>
    <property type="project" value="UniProtKB-KW"/>
</dbReference>
<dbReference type="GO" id="GO:0043565">
    <property type="term" value="F:sequence-specific DNA binding"/>
    <property type="evidence" value="ECO:0007669"/>
    <property type="project" value="InterPro"/>
</dbReference>
<dbReference type="PROSITE" id="PS00675">
    <property type="entry name" value="SIGMA54_INTERACT_1"/>
    <property type="match status" value="1"/>
</dbReference>
<dbReference type="GO" id="GO:0005524">
    <property type="term" value="F:ATP binding"/>
    <property type="evidence" value="ECO:0007669"/>
    <property type="project" value="UniProtKB-KW"/>
</dbReference>
<evidence type="ECO:0000259" key="8">
    <source>
        <dbReference type="PROSITE" id="PS50045"/>
    </source>
</evidence>
<dbReference type="GO" id="GO:0006355">
    <property type="term" value="P:regulation of DNA-templated transcription"/>
    <property type="evidence" value="ECO:0007669"/>
    <property type="project" value="InterPro"/>
</dbReference>
<dbReference type="PROSITE" id="PS50110">
    <property type="entry name" value="RESPONSE_REGULATORY"/>
    <property type="match status" value="1"/>
</dbReference>
<dbReference type="CDD" id="cd00009">
    <property type="entry name" value="AAA"/>
    <property type="match status" value="1"/>
</dbReference>
<keyword evidence="3" id="KW-0067">ATP-binding</keyword>
<keyword evidence="5" id="KW-0805">Transcription regulation</keyword>
<dbReference type="InterPro" id="IPR001789">
    <property type="entry name" value="Sig_transdc_resp-reg_receiver"/>
</dbReference>
<dbReference type="CDD" id="cd17549">
    <property type="entry name" value="REC_DctD-like"/>
    <property type="match status" value="1"/>
</dbReference>
<keyword evidence="11" id="KW-1185">Reference proteome</keyword>
<comment type="caution">
    <text evidence="10">The sequence shown here is derived from an EMBL/GenBank/DDBJ whole genome shotgun (WGS) entry which is preliminary data.</text>
</comment>
<dbReference type="PANTHER" id="PTHR32071">
    <property type="entry name" value="TRANSCRIPTIONAL REGULATORY PROTEIN"/>
    <property type="match status" value="1"/>
</dbReference>
<dbReference type="InterPro" id="IPR003593">
    <property type="entry name" value="AAA+_ATPase"/>
</dbReference>
<evidence type="ECO:0000313" key="10">
    <source>
        <dbReference type="EMBL" id="RCS57476.1"/>
    </source>
</evidence>
<dbReference type="EMBL" id="QPGB01000003">
    <property type="protein sequence ID" value="RCS57476.1"/>
    <property type="molecule type" value="Genomic_DNA"/>
</dbReference>
<dbReference type="AlphaFoldDB" id="A0A368L1M9"/>
<dbReference type="FunFam" id="3.40.50.2300:FF:000018">
    <property type="entry name" value="DNA-binding transcriptional regulator NtrC"/>
    <property type="match status" value="1"/>
</dbReference>
<dbReference type="InterPro" id="IPR027417">
    <property type="entry name" value="P-loop_NTPase"/>
</dbReference>
<gene>
    <name evidence="10" type="ORF">DU000_08470</name>
</gene>
<dbReference type="InterPro" id="IPR025944">
    <property type="entry name" value="Sigma_54_int_dom_CS"/>
</dbReference>
<protein>
    <submittedName>
        <fullName evidence="10">Sigma-54-dependent Fis family transcriptional regulator</fullName>
    </submittedName>
</protein>
<dbReference type="SMART" id="SM00382">
    <property type="entry name" value="AAA"/>
    <property type="match status" value="1"/>
</dbReference>
<dbReference type="PROSITE" id="PS00688">
    <property type="entry name" value="SIGMA54_INTERACT_3"/>
    <property type="match status" value="1"/>
</dbReference>
<dbReference type="InterPro" id="IPR002078">
    <property type="entry name" value="Sigma_54_int"/>
</dbReference>
<evidence type="ECO:0000256" key="5">
    <source>
        <dbReference type="ARBA" id="ARBA00023015"/>
    </source>
</evidence>
<evidence type="ECO:0000256" key="6">
    <source>
        <dbReference type="ARBA" id="ARBA00023163"/>
    </source>
</evidence>
<keyword evidence="1 7" id="KW-0597">Phosphoprotein</keyword>